<dbReference type="PANTHER" id="PTHR10388">
    <property type="entry name" value="EUKARYOTIC TRANSLATION INITIATION FACTOR SUI1"/>
    <property type="match status" value="1"/>
</dbReference>
<comment type="caution">
    <text evidence="5">The sequence shown here is derived from an EMBL/GenBank/DDBJ whole genome shotgun (WGS) entry which is preliminary data.</text>
</comment>
<feature type="compositionally biased region" description="Low complexity" evidence="3">
    <location>
        <begin position="18"/>
        <end position="27"/>
    </location>
</feature>
<gene>
    <name evidence="5" type="ORF">MKK02DRAFT_42191</name>
</gene>
<dbReference type="Proteomes" id="UP001164286">
    <property type="component" value="Unassembled WGS sequence"/>
</dbReference>
<dbReference type="RefSeq" id="XP_052947596.1">
    <property type="nucleotide sequence ID" value="XM_053091878.1"/>
</dbReference>
<dbReference type="Gene3D" id="3.30.780.10">
    <property type="entry name" value="SUI1-like domain"/>
    <property type="match status" value="1"/>
</dbReference>
<feature type="region of interest" description="Disordered" evidence="3">
    <location>
        <begin position="1"/>
        <end position="89"/>
    </location>
</feature>
<evidence type="ECO:0000256" key="1">
    <source>
        <dbReference type="ARBA" id="ARBA00005422"/>
    </source>
</evidence>
<keyword evidence="5" id="KW-0396">Initiation factor</keyword>
<feature type="compositionally biased region" description="Low complexity" evidence="3">
    <location>
        <begin position="134"/>
        <end position="150"/>
    </location>
</feature>
<feature type="region of interest" description="Disordered" evidence="3">
    <location>
        <begin position="113"/>
        <end position="150"/>
    </location>
</feature>
<dbReference type="InterPro" id="IPR036877">
    <property type="entry name" value="SUI1_dom_sf"/>
</dbReference>
<evidence type="ECO:0000256" key="2">
    <source>
        <dbReference type="ARBA" id="ARBA00022917"/>
    </source>
</evidence>
<dbReference type="PROSITE" id="PS50296">
    <property type="entry name" value="SUI1"/>
    <property type="match status" value="1"/>
</dbReference>
<sequence>MSTTTSKSKVDATKKSKASSSAKNASSSGGGGGVTNLGPSFDPFDTSDPFGGPSGPGTPSLESSVGSKSDKIHIRLQQRNGRKTLTTVQGLPEKYDPKKLLKAMKKEFACNGTVVSSADSEDEDDAAAAGGEGETAQSAAASAKPKSGAAGKADFGQVLQFQGDQRVGVKEFLVKAGLYSEKEAKDKIVIHGY</sequence>
<dbReference type="CDD" id="cd11566">
    <property type="entry name" value="eIF1_SUI1"/>
    <property type="match status" value="1"/>
</dbReference>
<evidence type="ECO:0000313" key="6">
    <source>
        <dbReference type="Proteomes" id="UP001164286"/>
    </source>
</evidence>
<evidence type="ECO:0000256" key="3">
    <source>
        <dbReference type="SAM" id="MobiDB-lite"/>
    </source>
</evidence>
<dbReference type="GO" id="GO:0003743">
    <property type="term" value="F:translation initiation factor activity"/>
    <property type="evidence" value="ECO:0007669"/>
    <property type="project" value="UniProtKB-KW"/>
</dbReference>
<reference evidence="5" key="1">
    <citation type="journal article" date="2022" name="G3 (Bethesda)">
        <title>High quality genome of the basidiomycete yeast Dioszegia hungarica PDD-24b-2 isolated from cloud water.</title>
        <authorList>
            <person name="Jarrige D."/>
            <person name="Haridas S."/>
            <person name="Bleykasten-Grosshans C."/>
            <person name="Joly M."/>
            <person name="Nadalig T."/>
            <person name="Sancelme M."/>
            <person name="Vuilleumier S."/>
            <person name="Grigoriev I.V."/>
            <person name="Amato P."/>
            <person name="Bringel F."/>
        </authorList>
    </citation>
    <scope>NUCLEOTIDE SEQUENCE</scope>
    <source>
        <strain evidence="5">PDD-24b-2</strain>
    </source>
</reference>
<keyword evidence="2" id="KW-0648">Protein biosynthesis</keyword>
<evidence type="ECO:0000313" key="5">
    <source>
        <dbReference type="EMBL" id="KAI9637819.1"/>
    </source>
</evidence>
<feature type="domain" description="SUI1" evidence="4">
    <location>
        <begin position="72"/>
        <end position="177"/>
    </location>
</feature>
<dbReference type="Pfam" id="PF01253">
    <property type="entry name" value="SUI1"/>
    <property type="match status" value="1"/>
</dbReference>
<dbReference type="GeneID" id="77731083"/>
<dbReference type="InterPro" id="IPR005874">
    <property type="entry name" value="SUI1_euk"/>
</dbReference>
<organism evidence="5 6">
    <name type="scientific">Dioszegia hungarica</name>
    <dbReference type="NCBI Taxonomy" id="4972"/>
    <lineage>
        <taxon>Eukaryota</taxon>
        <taxon>Fungi</taxon>
        <taxon>Dikarya</taxon>
        <taxon>Basidiomycota</taxon>
        <taxon>Agaricomycotina</taxon>
        <taxon>Tremellomycetes</taxon>
        <taxon>Tremellales</taxon>
        <taxon>Bulleribasidiaceae</taxon>
        <taxon>Dioszegia</taxon>
    </lineage>
</organism>
<keyword evidence="6" id="KW-1185">Reference proteome</keyword>
<name>A0AA38HEJ5_9TREE</name>
<dbReference type="EMBL" id="JAKWFO010000003">
    <property type="protein sequence ID" value="KAI9637819.1"/>
    <property type="molecule type" value="Genomic_DNA"/>
</dbReference>
<dbReference type="AlphaFoldDB" id="A0AA38HEJ5"/>
<accession>A0AA38HEJ5</accession>
<dbReference type="InterPro" id="IPR001950">
    <property type="entry name" value="SUI1"/>
</dbReference>
<evidence type="ECO:0000259" key="4">
    <source>
        <dbReference type="PROSITE" id="PS50296"/>
    </source>
</evidence>
<dbReference type="SUPFAM" id="SSF55159">
    <property type="entry name" value="eIF1-like"/>
    <property type="match status" value="1"/>
</dbReference>
<comment type="similarity">
    <text evidence="1">Belongs to the SUI1 family.</text>
</comment>
<protein>
    <submittedName>
        <fullName evidence="5">Translation initiation factor SUI1-domain-containing protein</fullName>
    </submittedName>
</protein>
<proteinExistence type="inferred from homology"/>